<reference evidence="2" key="1">
    <citation type="journal article" date="2015" name="Nat. Genet.">
        <title>The genome and transcriptome of the zoonotic hookworm Ancylostoma ceylanicum identify infection-specific gene families.</title>
        <authorList>
            <person name="Schwarz E.M."/>
            <person name="Hu Y."/>
            <person name="Antoshechkin I."/>
            <person name="Miller M.M."/>
            <person name="Sternberg P.W."/>
            <person name="Aroian R.V."/>
        </authorList>
    </citation>
    <scope>NUCLEOTIDE SEQUENCE</scope>
    <source>
        <strain evidence="2">HY135</strain>
    </source>
</reference>
<accession>A0A016S6N9</accession>
<evidence type="ECO:0000313" key="1">
    <source>
        <dbReference type="EMBL" id="EYB86345.1"/>
    </source>
</evidence>
<sequence>MAFVPFRIPNRRQRNVKYARINPRHTLSQNQSLIRQRYRFTDEHLDWLTELLSPMLGDDIREPWAISKKLQVRFIFKHG</sequence>
<dbReference type="AlphaFoldDB" id="A0A016S6N9"/>
<comment type="caution">
    <text evidence="1">The sequence shown here is derived from an EMBL/GenBank/DDBJ whole genome shotgun (WGS) entry which is preliminary data.</text>
</comment>
<keyword evidence="2" id="KW-1185">Reference proteome</keyword>
<dbReference type="EMBL" id="JARK01001616">
    <property type="protein sequence ID" value="EYB86345.1"/>
    <property type="molecule type" value="Genomic_DNA"/>
</dbReference>
<organism evidence="1 2">
    <name type="scientific">Ancylostoma ceylanicum</name>
    <dbReference type="NCBI Taxonomy" id="53326"/>
    <lineage>
        <taxon>Eukaryota</taxon>
        <taxon>Metazoa</taxon>
        <taxon>Ecdysozoa</taxon>
        <taxon>Nematoda</taxon>
        <taxon>Chromadorea</taxon>
        <taxon>Rhabditida</taxon>
        <taxon>Rhabditina</taxon>
        <taxon>Rhabditomorpha</taxon>
        <taxon>Strongyloidea</taxon>
        <taxon>Ancylostomatidae</taxon>
        <taxon>Ancylostomatinae</taxon>
        <taxon>Ancylostoma</taxon>
    </lineage>
</organism>
<gene>
    <name evidence="1" type="primary">Acey_s0280.g1211</name>
    <name evidence="1" type="ORF">Y032_0280g1211</name>
</gene>
<name>A0A016S6N9_9BILA</name>
<protein>
    <submittedName>
        <fullName evidence="1">Uncharacterized protein</fullName>
    </submittedName>
</protein>
<proteinExistence type="predicted"/>
<evidence type="ECO:0000313" key="2">
    <source>
        <dbReference type="Proteomes" id="UP000024635"/>
    </source>
</evidence>
<dbReference type="Proteomes" id="UP000024635">
    <property type="component" value="Unassembled WGS sequence"/>
</dbReference>